<sequence length="153" mass="17189">MCGITFEIYHELCGEGKHREETAQPAKRFNGACEVPNPHWPAWELWPKPSSCVEEDCIDWEGKSIPHGYSTCRGQGFARSACATTRNRCGVRPSTAIHLIPRTVNESVPVLMALRRAACARCCYRTTWTTYTRTLRRMPREGEVEGDAAKSTA</sequence>
<protein>
    <submittedName>
        <fullName evidence="1">Uncharacterized protein</fullName>
    </submittedName>
</protein>
<gene>
    <name evidence="1" type="ORF">MSG28_001798</name>
</gene>
<proteinExistence type="predicted"/>
<organism evidence="1 2">
    <name type="scientific">Choristoneura fumiferana</name>
    <name type="common">Spruce budworm moth</name>
    <name type="synonym">Archips fumiferana</name>
    <dbReference type="NCBI Taxonomy" id="7141"/>
    <lineage>
        <taxon>Eukaryota</taxon>
        <taxon>Metazoa</taxon>
        <taxon>Ecdysozoa</taxon>
        <taxon>Arthropoda</taxon>
        <taxon>Hexapoda</taxon>
        <taxon>Insecta</taxon>
        <taxon>Pterygota</taxon>
        <taxon>Neoptera</taxon>
        <taxon>Endopterygota</taxon>
        <taxon>Lepidoptera</taxon>
        <taxon>Glossata</taxon>
        <taxon>Ditrysia</taxon>
        <taxon>Tortricoidea</taxon>
        <taxon>Tortricidae</taxon>
        <taxon>Tortricinae</taxon>
        <taxon>Choristoneura</taxon>
    </lineage>
</organism>
<accession>A0ACC0KWJ8</accession>
<evidence type="ECO:0000313" key="2">
    <source>
        <dbReference type="Proteomes" id="UP001064048"/>
    </source>
</evidence>
<evidence type="ECO:0000313" key="1">
    <source>
        <dbReference type="EMBL" id="KAI8440556.1"/>
    </source>
</evidence>
<reference evidence="1 2" key="1">
    <citation type="journal article" date="2022" name="Genome Biol. Evol.">
        <title>The Spruce Budworm Genome: Reconstructing the Evolutionary History of Antifreeze Proteins.</title>
        <authorList>
            <person name="Beliveau C."/>
            <person name="Gagne P."/>
            <person name="Picq S."/>
            <person name="Vernygora O."/>
            <person name="Keeling C.I."/>
            <person name="Pinkney K."/>
            <person name="Doucet D."/>
            <person name="Wen F."/>
            <person name="Johnston J.S."/>
            <person name="Maaroufi H."/>
            <person name="Boyle B."/>
            <person name="Laroche J."/>
            <person name="Dewar K."/>
            <person name="Juretic N."/>
            <person name="Blackburn G."/>
            <person name="Nisole A."/>
            <person name="Brunet B."/>
            <person name="Brandao M."/>
            <person name="Lumley L."/>
            <person name="Duan J."/>
            <person name="Quan G."/>
            <person name="Lucarotti C.J."/>
            <person name="Roe A.D."/>
            <person name="Sperling F.A.H."/>
            <person name="Levesque R.C."/>
            <person name="Cusson M."/>
        </authorList>
    </citation>
    <scope>NUCLEOTIDE SEQUENCE [LARGE SCALE GENOMIC DNA]</scope>
    <source>
        <strain evidence="1">Glfc:IPQL:Cfum</strain>
    </source>
</reference>
<comment type="caution">
    <text evidence="1">The sequence shown here is derived from an EMBL/GenBank/DDBJ whole genome shotgun (WGS) entry which is preliminary data.</text>
</comment>
<dbReference type="EMBL" id="CM046102">
    <property type="protein sequence ID" value="KAI8440556.1"/>
    <property type="molecule type" value="Genomic_DNA"/>
</dbReference>
<dbReference type="Proteomes" id="UP001064048">
    <property type="component" value="Chromosome 2"/>
</dbReference>
<keyword evidence="2" id="KW-1185">Reference proteome</keyword>
<name>A0ACC0KWJ8_CHOFU</name>